<accession>A0ABS7RGJ9</accession>
<evidence type="ECO:0000256" key="2">
    <source>
        <dbReference type="SAM" id="Phobius"/>
    </source>
</evidence>
<protein>
    <submittedName>
        <fullName evidence="4">DUF6049 family protein</fullName>
    </submittedName>
</protein>
<dbReference type="Pfam" id="PF19516">
    <property type="entry name" value="DUF6049"/>
    <property type="match status" value="1"/>
</dbReference>
<feature type="transmembrane region" description="Helical" evidence="2">
    <location>
        <begin position="706"/>
        <end position="725"/>
    </location>
</feature>
<organism evidence="4 5">
    <name type="scientific">Nocardioides jiangsuensis</name>
    <dbReference type="NCBI Taxonomy" id="2866161"/>
    <lineage>
        <taxon>Bacteria</taxon>
        <taxon>Bacillati</taxon>
        <taxon>Actinomycetota</taxon>
        <taxon>Actinomycetes</taxon>
        <taxon>Propionibacteriales</taxon>
        <taxon>Nocardioidaceae</taxon>
        <taxon>Nocardioides</taxon>
    </lineage>
</organism>
<comment type="caution">
    <text evidence="4">The sequence shown here is derived from an EMBL/GenBank/DDBJ whole genome shotgun (WGS) entry which is preliminary data.</text>
</comment>
<keyword evidence="2" id="KW-0812">Transmembrane</keyword>
<feature type="compositionally biased region" description="Basic and acidic residues" evidence="1">
    <location>
        <begin position="765"/>
        <end position="776"/>
    </location>
</feature>
<sequence length="776" mass="80480">MIRPASARLAACLVTGLVTSITAVGPAPATASASVPEAVAGGVAGGVAAARVAAAAPRNGTPLQVSIESLTPSTIPRRGEVTVTGEITNRSHDAWTDLNAYLLTSSQPITTAAELEAATETAEDLQVGERVTTPGLYDEIGDLAPGQSTGYRISVPTSALELGADGVYWLAVHVLGASPDGRDDVADGRARTFIPLVTDPRARTTMALVVPVKGQVSRTEEGRLRNLKGWQRLLGENGRLGRLVDLSASSASVPLTYVLDPAVLDAAQSVAADNPPLDTAPTDEEPAPSESPSAGETPTVEESAPAGGEDTGEEAEPSAAAERAADWLAVFGDQADSNTVLAVPYGDVDVAAMLRRNFGTLFDRAVELSATTLEESGIEADPVVAPPSGFLPEAALDRLGKDAPLLLSDLAAPETDASVLETQQGHEAVLANSAAAAGGPAPTPPYGALAVRQRVLAEAAVHAITGDADQPVVVSTPQLWDPGAAWPSAAFFSGLEVPWLSMADLPSAVSTTSGAERTYDGPLVYPRRQKEQELPVDNLLASEELSDTGRVFASLLARNDTVDDALAETAMLASATRARDRPRKAVQMARRASDWVHDRLERVRIDGPERPFVTMSSEQGTFAVTVVNGLDEPVTVGLRASTSTPDLDIGSPEPVTLGAGQRASIRLDVTSRNIGVHSVTLSPTTAEGRLLGSSTKYVVRSSQVGLVIWVIMGLGAAVFAIAIAARIVRRVRDRRPAGSSGPADQDVEPPLSDVPASPAATGEHPTTETKAQDTTA</sequence>
<evidence type="ECO:0000313" key="5">
    <source>
        <dbReference type="Proteomes" id="UP000754710"/>
    </source>
</evidence>
<keyword evidence="5" id="KW-1185">Reference proteome</keyword>
<dbReference type="Proteomes" id="UP000754710">
    <property type="component" value="Unassembled WGS sequence"/>
</dbReference>
<reference evidence="4 5" key="1">
    <citation type="submission" date="2021-08" db="EMBL/GenBank/DDBJ databases">
        <title>Nocardioides bacterium WL0053 sp. nov., isolated from the sediment.</title>
        <authorList>
            <person name="Wang L."/>
            <person name="Zhang D."/>
            <person name="Zhang A."/>
        </authorList>
    </citation>
    <scope>NUCLEOTIDE SEQUENCE [LARGE SCALE GENOMIC DNA]</scope>
    <source>
        <strain evidence="4 5">WL0053</strain>
    </source>
</reference>
<feature type="region of interest" description="Disordered" evidence="1">
    <location>
        <begin position="735"/>
        <end position="776"/>
    </location>
</feature>
<feature type="chain" id="PRO_5046033161" evidence="3">
    <location>
        <begin position="24"/>
        <end position="776"/>
    </location>
</feature>
<dbReference type="RefSeq" id="WP_221023867.1">
    <property type="nucleotide sequence ID" value="NZ_JAIEZQ010000001.1"/>
</dbReference>
<name>A0ABS7RGJ9_9ACTN</name>
<proteinExistence type="predicted"/>
<dbReference type="InterPro" id="IPR046112">
    <property type="entry name" value="DUF6049"/>
</dbReference>
<keyword evidence="2" id="KW-0472">Membrane</keyword>
<gene>
    <name evidence="4" type="ORF">K1X13_04900</name>
</gene>
<dbReference type="EMBL" id="JAIEZQ010000001">
    <property type="protein sequence ID" value="MBY9074159.1"/>
    <property type="molecule type" value="Genomic_DNA"/>
</dbReference>
<evidence type="ECO:0000256" key="3">
    <source>
        <dbReference type="SAM" id="SignalP"/>
    </source>
</evidence>
<feature type="signal peptide" evidence="3">
    <location>
        <begin position="1"/>
        <end position="23"/>
    </location>
</feature>
<evidence type="ECO:0000256" key="1">
    <source>
        <dbReference type="SAM" id="MobiDB-lite"/>
    </source>
</evidence>
<keyword evidence="3" id="KW-0732">Signal</keyword>
<feature type="region of interest" description="Disordered" evidence="1">
    <location>
        <begin position="272"/>
        <end position="321"/>
    </location>
</feature>
<keyword evidence="2" id="KW-1133">Transmembrane helix</keyword>
<evidence type="ECO:0000313" key="4">
    <source>
        <dbReference type="EMBL" id="MBY9074159.1"/>
    </source>
</evidence>